<keyword evidence="4" id="KW-1185">Reference proteome</keyword>
<feature type="region of interest" description="Disordered" evidence="2">
    <location>
        <begin position="1"/>
        <end position="26"/>
    </location>
</feature>
<dbReference type="Pfam" id="PF06825">
    <property type="entry name" value="HSBP1"/>
    <property type="match status" value="1"/>
</dbReference>
<evidence type="ECO:0000256" key="1">
    <source>
        <dbReference type="ARBA" id="ARBA00006349"/>
    </source>
</evidence>
<name>A0AAN7SY59_9EURO</name>
<evidence type="ECO:0000313" key="4">
    <source>
        <dbReference type="Proteomes" id="UP001309876"/>
    </source>
</evidence>
<dbReference type="EMBL" id="JAVRRJ010000006">
    <property type="protein sequence ID" value="KAK5083795.1"/>
    <property type="molecule type" value="Genomic_DNA"/>
</dbReference>
<feature type="compositionally biased region" description="Low complexity" evidence="2">
    <location>
        <begin position="78"/>
        <end position="92"/>
    </location>
</feature>
<feature type="region of interest" description="Disordered" evidence="2">
    <location>
        <begin position="72"/>
        <end position="92"/>
    </location>
</feature>
<feature type="compositionally biased region" description="Low complexity" evidence="2">
    <location>
        <begin position="11"/>
        <end position="26"/>
    </location>
</feature>
<dbReference type="InterPro" id="IPR009643">
    <property type="entry name" value="HS1-bd"/>
</dbReference>
<sequence length="92" mass="9628">MSVQSSSRPQTATSASASVAAAPPSEAAAKLAEAIDDFLGDVEKKFKSISDEILTKLDDMAERCDRLEQEMLMRDAGSSKSTLGSSGVSLDS</sequence>
<feature type="compositionally biased region" description="Polar residues" evidence="2">
    <location>
        <begin position="1"/>
        <end position="10"/>
    </location>
</feature>
<evidence type="ECO:0000313" key="3">
    <source>
        <dbReference type="EMBL" id="KAK5083795.1"/>
    </source>
</evidence>
<dbReference type="GO" id="GO:0003714">
    <property type="term" value="F:transcription corepressor activity"/>
    <property type="evidence" value="ECO:0007669"/>
    <property type="project" value="InterPro"/>
</dbReference>
<evidence type="ECO:0008006" key="5">
    <source>
        <dbReference type="Google" id="ProtNLM"/>
    </source>
</evidence>
<dbReference type="AlphaFoldDB" id="A0AAN7SY59"/>
<protein>
    <recommendedName>
        <fullName evidence="5">Heat shock factor binding protein 1</fullName>
    </recommendedName>
</protein>
<comment type="similarity">
    <text evidence="1">Belongs to the HSBP1 family.</text>
</comment>
<organism evidence="3 4">
    <name type="scientific">Lithohypha guttulata</name>
    <dbReference type="NCBI Taxonomy" id="1690604"/>
    <lineage>
        <taxon>Eukaryota</taxon>
        <taxon>Fungi</taxon>
        <taxon>Dikarya</taxon>
        <taxon>Ascomycota</taxon>
        <taxon>Pezizomycotina</taxon>
        <taxon>Eurotiomycetes</taxon>
        <taxon>Chaetothyriomycetidae</taxon>
        <taxon>Chaetothyriales</taxon>
        <taxon>Trichomeriaceae</taxon>
        <taxon>Lithohypha</taxon>
    </lineage>
</organism>
<accession>A0AAN7SY59</accession>
<dbReference type="Proteomes" id="UP001309876">
    <property type="component" value="Unassembled WGS sequence"/>
</dbReference>
<comment type="caution">
    <text evidence="3">The sequence shown here is derived from an EMBL/GenBank/DDBJ whole genome shotgun (WGS) entry which is preliminary data.</text>
</comment>
<evidence type="ECO:0000256" key="2">
    <source>
        <dbReference type="SAM" id="MobiDB-lite"/>
    </source>
</evidence>
<proteinExistence type="inferred from homology"/>
<reference evidence="3 4" key="1">
    <citation type="submission" date="2023-08" db="EMBL/GenBank/DDBJ databases">
        <title>Black Yeasts Isolated from many extreme environments.</title>
        <authorList>
            <person name="Coleine C."/>
            <person name="Stajich J.E."/>
            <person name="Selbmann L."/>
        </authorList>
    </citation>
    <scope>NUCLEOTIDE SEQUENCE [LARGE SCALE GENOMIC DNA]</scope>
    <source>
        <strain evidence="3 4">CCFEE 5910</strain>
    </source>
</reference>
<gene>
    <name evidence="3" type="ORF">LTR05_006301</name>
</gene>
<dbReference type="Gene3D" id="1.20.5.430">
    <property type="match status" value="1"/>
</dbReference>